<proteinExistence type="predicted"/>
<feature type="region of interest" description="Disordered" evidence="1">
    <location>
        <begin position="91"/>
        <end position="258"/>
    </location>
</feature>
<gene>
    <name evidence="2" type="ORF">AB1Y20_016251</name>
</gene>
<feature type="region of interest" description="Disordered" evidence="1">
    <location>
        <begin position="1"/>
        <end position="50"/>
    </location>
</feature>
<evidence type="ECO:0000256" key="1">
    <source>
        <dbReference type="SAM" id="MobiDB-lite"/>
    </source>
</evidence>
<evidence type="ECO:0000313" key="2">
    <source>
        <dbReference type="EMBL" id="KAL1496288.1"/>
    </source>
</evidence>
<name>A0AB34IE85_PRYPA</name>
<dbReference type="EMBL" id="JBGBPQ010000029">
    <property type="protein sequence ID" value="KAL1496288.1"/>
    <property type="molecule type" value="Genomic_DNA"/>
</dbReference>
<dbReference type="Proteomes" id="UP001515480">
    <property type="component" value="Unassembled WGS sequence"/>
</dbReference>
<dbReference type="AlphaFoldDB" id="A0AB34IE85"/>
<accession>A0AB34IE85</accession>
<reference evidence="2 3" key="1">
    <citation type="journal article" date="2024" name="Science">
        <title>Giant polyketide synthase enzymes in the biosynthesis of giant marine polyether toxins.</title>
        <authorList>
            <person name="Fallon T.R."/>
            <person name="Shende V.V."/>
            <person name="Wierzbicki I.H."/>
            <person name="Pendleton A.L."/>
            <person name="Watervoot N.F."/>
            <person name="Auber R.P."/>
            <person name="Gonzalez D.J."/>
            <person name="Wisecaver J.H."/>
            <person name="Moore B.S."/>
        </authorList>
    </citation>
    <scope>NUCLEOTIDE SEQUENCE [LARGE SCALE GENOMIC DNA]</scope>
    <source>
        <strain evidence="2 3">12B1</strain>
    </source>
</reference>
<comment type="caution">
    <text evidence="2">The sequence shown here is derived from an EMBL/GenBank/DDBJ whole genome shotgun (WGS) entry which is preliminary data.</text>
</comment>
<feature type="compositionally biased region" description="Pro residues" evidence="1">
    <location>
        <begin position="144"/>
        <end position="157"/>
    </location>
</feature>
<sequence length="388" mass="40089">MDPTSRSVRSYRLARKTHLVRRDHPEQSSVGGSPSGIRDPRRWSGCGASPLIDGRALAIRRAQDAHRRRASHGLGITPILLERASAPRASSGPISHLVLAPPFDRTPPESEGASSHIRPSMGPGLRPPPPGGGSAGPSFSLGRPEPPAFRSPPPAPAAAPQLTFLPHPISPSQPHNAPSLCSGVHPYQGARAPSEGAQRAAGDVTICREAESRPPSFLSLPLDSGVHAPSSRREGLSTAPAVRCSLPPGGGEPPFPIRGKGAKHARVCAGPWASALADMPPMPLTGAKRAQAGLAAVPLSSSDIAAIRRERAACALASILPWAAAAGKAKVARIFDLLVRAHLALRSARRALAADPSLLGTGDASWGSAGPFAVARATPLPLLLTHSL</sequence>
<keyword evidence="3" id="KW-1185">Reference proteome</keyword>
<evidence type="ECO:0000313" key="3">
    <source>
        <dbReference type="Proteomes" id="UP001515480"/>
    </source>
</evidence>
<organism evidence="2 3">
    <name type="scientific">Prymnesium parvum</name>
    <name type="common">Toxic golden alga</name>
    <dbReference type="NCBI Taxonomy" id="97485"/>
    <lineage>
        <taxon>Eukaryota</taxon>
        <taxon>Haptista</taxon>
        <taxon>Haptophyta</taxon>
        <taxon>Prymnesiophyceae</taxon>
        <taxon>Prymnesiales</taxon>
        <taxon>Prymnesiaceae</taxon>
        <taxon>Prymnesium</taxon>
    </lineage>
</organism>
<protein>
    <submittedName>
        <fullName evidence="2">Uncharacterized protein</fullName>
    </submittedName>
</protein>